<reference evidence="1 2" key="1">
    <citation type="submission" date="2018-10" db="EMBL/GenBank/DDBJ databases">
        <title>Genome assembly for a Yunnan-Guizhou Plateau 3E fish, Anabarilius grahami (Regan), and its evolutionary and genetic applications.</title>
        <authorList>
            <person name="Jiang W."/>
        </authorList>
    </citation>
    <scope>NUCLEOTIDE SEQUENCE [LARGE SCALE GENOMIC DNA]</scope>
    <source>
        <strain evidence="1">AG-KIZ</strain>
        <tissue evidence="1">Muscle</tissue>
    </source>
</reference>
<organism evidence="1 2">
    <name type="scientific">Anabarilius grahami</name>
    <name type="common">Kanglang fish</name>
    <name type="synonym">Barilius grahami</name>
    <dbReference type="NCBI Taxonomy" id="495550"/>
    <lineage>
        <taxon>Eukaryota</taxon>
        <taxon>Metazoa</taxon>
        <taxon>Chordata</taxon>
        <taxon>Craniata</taxon>
        <taxon>Vertebrata</taxon>
        <taxon>Euteleostomi</taxon>
        <taxon>Actinopterygii</taxon>
        <taxon>Neopterygii</taxon>
        <taxon>Teleostei</taxon>
        <taxon>Ostariophysi</taxon>
        <taxon>Cypriniformes</taxon>
        <taxon>Xenocyprididae</taxon>
        <taxon>Xenocypridinae</taxon>
        <taxon>Xenocypridinae incertae sedis</taxon>
        <taxon>Anabarilius</taxon>
    </lineage>
</organism>
<gene>
    <name evidence="1" type="ORF">DPX16_22703</name>
</gene>
<comment type="caution">
    <text evidence="1">The sequence shown here is derived from an EMBL/GenBank/DDBJ whole genome shotgun (WGS) entry which is preliminary data.</text>
</comment>
<evidence type="ECO:0000313" key="2">
    <source>
        <dbReference type="Proteomes" id="UP000281406"/>
    </source>
</evidence>
<accession>A0A3N0XXB1</accession>
<dbReference type="Proteomes" id="UP000281406">
    <property type="component" value="Unassembled WGS sequence"/>
</dbReference>
<name>A0A3N0XXB1_ANAGA</name>
<protein>
    <submittedName>
        <fullName evidence="1">Uncharacterized protein</fullName>
    </submittedName>
</protein>
<dbReference type="AlphaFoldDB" id="A0A3N0XXB1"/>
<proteinExistence type="predicted"/>
<dbReference type="EMBL" id="RJVU01057856">
    <property type="protein sequence ID" value="ROK16085.1"/>
    <property type="molecule type" value="Genomic_DNA"/>
</dbReference>
<sequence length="113" mass="12444">MSQSHKELSLGCAISVSVALNANEEERGGARWRVGVALTSLRLRYHALMLTVDVSKWLVDTQSFKLFSLTQNMIRMNKLQLSGYSRTSPNALEELGPGRVWLIEVTAPGLGKG</sequence>
<evidence type="ECO:0000313" key="1">
    <source>
        <dbReference type="EMBL" id="ROK16085.1"/>
    </source>
</evidence>
<keyword evidence="2" id="KW-1185">Reference proteome</keyword>